<dbReference type="VEuPathDB" id="CryptoDB:Vbra_9166"/>
<accession>A0A0G4FG95</accession>
<organism evidence="2 3">
    <name type="scientific">Vitrella brassicaformis (strain CCMP3155)</name>
    <dbReference type="NCBI Taxonomy" id="1169540"/>
    <lineage>
        <taxon>Eukaryota</taxon>
        <taxon>Sar</taxon>
        <taxon>Alveolata</taxon>
        <taxon>Colpodellida</taxon>
        <taxon>Vitrellaceae</taxon>
        <taxon>Vitrella</taxon>
    </lineage>
</organism>
<feature type="region of interest" description="Disordered" evidence="1">
    <location>
        <begin position="1"/>
        <end position="154"/>
    </location>
</feature>
<dbReference type="InParanoid" id="A0A0G4FG95"/>
<protein>
    <submittedName>
        <fullName evidence="2">Uncharacterized protein</fullName>
    </submittedName>
</protein>
<feature type="compositionally biased region" description="Basic residues" evidence="1">
    <location>
        <begin position="30"/>
        <end position="41"/>
    </location>
</feature>
<keyword evidence="3" id="KW-1185">Reference proteome</keyword>
<name>A0A0G4FG95_VITBC</name>
<dbReference type="AlphaFoldDB" id="A0A0G4FG95"/>
<evidence type="ECO:0000256" key="1">
    <source>
        <dbReference type="SAM" id="MobiDB-lite"/>
    </source>
</evidence>
<feature type="compositionally biased region" description="Pro residues" evidence="1">
    <location>
        <begin position="110"/>
        <end position="122"/>
    </location>
</feature>
<dbReference type="Proteomes" id="UP000041254">
    <property type="component" value="Unassembled WGS sequence"/>
</dbReference>
<gene>
    <name evidence="2" type="ORF">Vbra_9166</name>
</gene>
<evidence type="ECO:0000313" key="2">
    <source>
        <dbReference type="EMBL" id="CEM12084.1"/>
    </source>
</evidence>
<feature type="region of interest" description="Disordered" evidence="1">
    <location>
        <begin position="281"/>
        <end position="303"/>
    </location>
</feature>
<feature type="compositionally biased region" description="Basic and acidic residues" evidence="1">
    <location>
        <begin position="42"/>
        <end position="60"/>
    </location>
</feature>
<reference evidence="2 3" key="1">
    <citation type="submission" date="2014-11" db="EMBL/GenBank/DDBJ databases">
        <authorList>
            <person name="Zhu J."/>
            <person name="Qi W."/>
            <person name="Song R."/>
        </authorList>
    </citation>
    <scope>NUCLEOTIDE SEQUENCE [LARGE SCALE GENOMIC DNA]</scope>
</reference>
<proteinExistence type="predicted"/>
<feature type="region of interest" description="Disordered" evidence="1">
    <location>
        <begin position="185"/>
        <end position="215"/>
    </location>
</feature>
<dbReference type="PhylomeDB" id="A0A0G4FG95"/>
<feature type="compositionally biased region" description="Basic residues" evidence="1">
    <location>
        <begin position="123"/>
        <end position="135"/>
    </location>
</feature>
<sequence length="303" mass="33748">MAVDTGHLSVQKASADSEEEREAAEELRASKRGAKKNRSKKKSDGTEEWRPGCETKDKNKSGRGQKRKHSTDDNELDTMLDDGRAVQLFRRSSRRLKGQEPSTTSQADSRPPPPSHKQPPAPKKPKAKAKPKKKPAKEEEEAAPKQREDAGMMNFNPTRFFFYNSRRERADDTAHHAYWRARFGVDSDSDSEPDELEHQHKEEAPGCSSEWGNEVERPSNTAWTAAEVCRGAEDGMIDFSDSSLILSTMGGMGFGMGCGLPGDEDGDNDLSPTWWEQGIGIPMPEELPGDSEAIWPDPLFMDE</sequence>
<evidence type="ECO:0000313" key="3">
    <source>
        <dbReference type="Proteomes" id="UP000041254"/>
    </source>
</evidence>
<dbReference type="EMBL" id="CDMY01000432">
    <property type="protein sequence ID" value="CEM12084.1"/>
    <property type="molecule type" value="Genomic_DNA"/>
</dbReference>